<organism evidence="2 3">
    <name type="scientific">Elysia marginata</name>
    <dbReference type="NCBI Taxonomy" id="1093978"/>
    <lineage>
        <taxon>Eukaryota</taxon>
        <taxon>Metazoa</taxon>
        <taxon>Spiralia</taxon>
        <taxon>Lophotrochozoa</taxon>
        <taxon>Mollusca</taxon>
        <taxon>Gastropoda</taxon>
        <taxon>Heterobranchia</taxon>
        <taxon>Euthyneura</taxon>
        <taxon>Panpulmonata</taxon>
        <taxon>Sacoglossa</taxon>
        <taxon>Placobranchoidea</taxon>
        <taxon>Plakobranchidae</taxon>
        <taxon>Elysia</taxon>
    </lineage>
</organism>
<dbReference type="PANTHER" id="PTHR22954:SF3">
    <property type="entry name" value="PROTEIN CBG08539"/>
    <property type="match status" value="1"/>
</dbReference>
<gene>
    <name evidence="2" type="ORF">ElyMa_006334700</name>
</gene>
<proteinExistence type="predicted"/>
<comment type="caution">
    <text evidence="2">The sequence shown here is derived from an EMBL/GenBank/DDBJ whole genome shotgun (WGS) entry which is preliminary data.</text>
</comment>
<keyword evidence="3" id="KW-1185">Reference proteome</keyword>
<accession>A0AAV4HMC1</accession>
<reference evidence="2 3" key="1">
    <citation type="journal article" date="2021" name="Elife">
        <title>Chloroplast acquisition without the gene transfer in kleptoplastic sea slugs, Plakobranchus ocellatus.</title>
        <authorList>
            <person name="Maeda T."/>
            <person name="Takahashi S."/>
            <person name="Yoshida T."/>
            <person name="Shimamura S."/>
            <person name="Takaki Y."/>
            <person name="Nagai Y."/>
            <person name="Toyoda A."/>
            <person name="Suzuki Y."/>
            <person name="Arimoto A."/>
            <person name="Ishii H."/>
            <person name="Satoh N."/>
            <person name="Nishiyama T."/>
            <person name="Hasebe M."/>
            <person name="Maruyama T."/>
            <person name="Minagawa J."/>
            <person name="Obokata J."/>
            <person name="Shigenobu S."/>
        </authorList>
    </citation>
    <scope>NUCLEOTIDE SEQUENCE [LARGE SCALE GENOMIC DNA]</scope>
</reference>
<name>A0AAV4HMC1_9GAST</name>
<feature type="compositionally biased region" description="Polar residues" evidence="1">
    <location>
        <begin position="45"/>
        <end position="55"/>
    </location>
</feature>
<feature type="region of interest" description="Disordered" evidence="1">
    <location>
        <begin position="29"/>
        <end position="59"/>
    </location>
</feature>
<feature type="compositionally biased region" description="Basic and acidic residues" evidence="1">
    <location>
        <begin position="29"/>
        <end position="39"/>
    </location>
</feature>
<dbReference type="PANTHER" id="PTHR22954">
    <property type="entry name" value="RETROVIRAL PROTEASE-RELATED"/>
    <property type="match status" value="1"/>
</dbReference>
<dbReference type="InterPro" id="IPR005312">
    <property type="entry name" value="DUF1759"/>
</dbReference>
<dbReference type="Proteomes" id="UP000762676">
    <property type="component" value="Unassembled WGS sequence"/>
</dbReference>
<dbReference type="EMBL" id="BMAT01012718">
    <property type="protein sequence ID" value="GFR97850.1"/>
    <property type="molecule type" value="Genomic_DNA"/>
</dbReference>
<evidence type="ECO:0000313" key="2">
    <source>
        <dbReference type="EMBL" id="GFR97850.1"/>
    </source>
</evidence>
<dbReference type="AlphaFoldDB" id="A0AAV4HMC1"/>
<sequence length="151" mass="17468">MREIEQAADFRDERNRCLARAKELLVEINRKDSGERNAQADDDGLTTSPRPTLRSTKTKARLPKIEMPKFDGEMTRWQSFCDQFTAIIDNSEQSNVNKFSYLRSLLTKEALASIKKLALTSENYTTAKSILERHFGRKERVIFGHLQEMLL</sequence>
<evidence type="ECO:0000313" key="3">
    <source>
        <dbReference type="Proteomes" id="UP000762676"/>
    </source>
</evidence>
<dbReference type="Pfam" id="PF03564">
    <property type="entry name" value="DUF1759"/>
    <property type="match status" value="1"/>
</dbReference>
<evidence type="ECO:0000256" key="1">
    <source>
        <dbReference type="SAM" id="MobiDB-lite"/>
    </source>
</evidence>
<protein>
    <submittedName>
        <fullName evidence="2">Uncharacterized protein</fullName>
    </submittedName>
</protein>